<feature type="compositionally biased region" description="Basic residues" evidence="7">
    <location>
        <begin position="51"/>
        <end position="69"/>
    </location>
</feature>
<dbReference type="GO" id="GO:0008409">
    <property type="term" value="F:5'-3' exonuclease activity"/>
    <property type="evidence" value="ECO:0007669"/>
    <property type="project" value="InterPro"/>
</dbReference>
<evidence type="ECO:0000259" key="8">
    <source>
        <dbReference type="Pfam" id="PF01368"/>
    </source>
</evidence>
<dbReference type="InterPro" id="IPR041122">
    <property type="entry name" value="RecJ_OB"/>
</dbReference>
<dbReference type="NCBIfam" id="TIGR00644">
    <property type="entry name" value="recJ"/>
    <property type="match status" value="1"/>
</dbReference>
<dbReference type="InterPro" id="IPR038763">
    <property type="entry name" value="DHH_sf"/>
</dbReference>
<keyword evidence="4 11" id="KW-0378">Hydrolase</keyword>
<evidence type="ECO:0000313" key="12">
    <source>
        <dbReference type="Proteomes" id="UP000001225"/>
    </source>
</evidence>
<evidence type="ECO:0000259" key="10">
    <source>
        <dbReference type="Pfam" id="PF17768"/>
    </source>
</evidence>
<feature type="domain" description="DDH" evidence="8">
    <location>
        <begin position="205"/>
        <end position="364"/>
    </location>
</feature>
<organism evidence="11 12">
    <name type="scientific">Bordetella petrii (strain ATCC BAA-461 / DSM 12804 / CCUG 43448 / CIP 107267 / Se-1111R)</name>
    <dbReference type="NCBI Taxonomy" id="340100"/>
    <lineage>
        <taxon>Bacteria</taxon>
        <taxon>Pseudomonadati</taxon>
        <taxon>Pseudomonadota</taxon>
        <taxon>Betaproteobacteria</taxon>
        <taxon>Burkholderiales</taxon>
        <taxon>Alcaligenaceae</taxon>
        <taxon>Bordetella</taxon>
    </lineage>
</organism>
<dbReference type="STRING" id="94624.Bpet2765"/>
<proteinExistence type="inferred from homology"/>
<evidence type="ECO:0000256" key="5">
    <source>
        <dbReference type="ARBA" id="ARBA00022839"/>
    </source>
</evidence>
<dbReference type="SUPFAM" id="SSF64182">
    <property type="entry name" value="DHH phosphoesterases"/>
    <property type="match status" value="1"/>
</dbReference>
<keyword evidence="6" id="KW-0175">Coiled coil</keyword>
<dbReference type="InterPro" id="IPR004610">
    <property type="entry name" value="RecJ"/>
</dbReference>
<evidence type="ECO:0000256" key="2">
    <source>
        <dbReference type="ARBA" id="ARBA00019841"/>
    </source>
</evidence>
<feature type="domain" description="DHHA1" evidence="9">
    <location>
        <begin position="486"/>
        <end position="566"/>
    </location>
</feature>
<dbReference type="Pfam" id="PF17768">
    <property type="entry name" value="RecJ_OB"/>
    <property type="match status" value="1"/>
</dbReference>
<evidence type="ECO:0000256" key="1">
    <source>
        <dbReference type="ARBA" id="ARBA00005915"/>
    </source>
</evidence>
<dbReference type="GO" id="GO:0006281">
    <property type="term" value="P:DNA repair"/>
    <property type="evidence" value="ECO:0007669"/>
    <property type="project" value="InterPro"/>
</dbReference>
<evidence type="ECO:0000256" key="7">
    <source>
        <dbReference type="SAM" id="MobiDB-lite"/>
    </source>
</evidence>
<dbReference type="InterPro" id="IPR001667">
    <property type="entry name" value="DDH_dom"/>
</dbReference>
<evidence type="ECO:0000259" key="9">
    <source>
        <dbReference type="Pfam" id="PF02272"/>
    </source>
</evidence>
<dbReference type="PANTHER" id="PTHR30255">
    <property type="entry name" value="SINGLE-STRANDED-DNA-SPECIFIC EXONUCLEASE RECJ"/>
    <property type="match status" value="1"/>
</dbReference>
<feature type="domain" description="RecJ OB" evidence="10">
    <location>
        <begin position="596"/>
        <end position="693"/>
    </location>
</feature>
<keyword evidence="12" id="KW-1185">Reference proteome</keyword>
<dbReference type="eggNOG" id="COG0608">
    <property type="taxonomic scope" value="Bacteria"/>
</dbReference>
<dbReference type="InterPro" id="IPR003156">
    <property type="entry name" value="DHHA1_dom"/>
</dbReference>
<dbReference type="AlphaFoldDB" id="A9IQX3"/>
<feature type="region of interest" description="Disordered" evidence="7">
    <location>
        <begin position="1"/>
        <end position="93"/>
    </location>
</feature>
<feature type="compositionally biased region" description="Basic residues" evidence="7">
    <location>
        <begin position="20"/>
        <end position="39"/>
    </location>
</feature>
<dbReference type="KEGG" id="bpt:Bpet2765"/>
<dbReference type="EMBL" id="AM902716">
    <property type="protein sequence ID" value="CAP43107.1"/>
    <property type="molecule type" value="Genomic_DNA"/>
</dbReference>
<feature type="coiled-coil region" evidence="6">
    <location>
        <begin position="446"/>
        <end position="473"/>
    </location>
</feature>
<reference evidence="11 12" key="1">
    <citation type="journal article" date="2008" name="BMC Genomics">
        <title>The missing link: Bordetella petrii is endowed with both the metabolic versatility of environmental bacteria and virulence traits of pathogenic Bordetellae.</title>
        <authorList>
            <person name="Gross R."/>
            <person name="Guzman C.A."/>
            <person name="Sebaihia M."/>
            <person name="Martins Dos Santos V.A."/>
            <person name="Pieper D.H."/>
            <person name="Koebnik R."/>
            <person name="Lechner M."/>
            <person name="Bartels D."/>
            <person name="Buhrmester J."/>
            <person name="Choudhuri J.V."/>
            <person name="Ebensen T."/>
            <person name="Gaigalat L."/>
            <person name="Herrmann S."/>
            <person name="Khachane A.N."/>
            <person name="Larisch C."/>
            <person name="Link S."/>
            <person name="Linke B."/>
            <person name="Meyer F."/>
            <person name="Mormann S."/>
            <person name="Nakunst D."/>
            <person name="Rueckert C."/>
            <person name="Schneiker-Bekel S."/>
            <person name="Schulze K."/>
            <person name="Vorhoelter F.J."/>
            <person name="Yevsa T."/>
            <person name="Engle J.T."/>
            <person name="Goldman W.E."/>
            <person name="Puehler A."/>
            <person name="Goebel U.B."/>
            <person name="Goesmann A."/>
            <person name="Bloecker H."/>
            <person name="Kaiser O."/>
            <person name="Martinez-Arias R."/>
        </authorList>
    </citation>
    <scope>NUCLEOTIDE SEQUENCE [LARGE SCALE GENOMIC DNA]</scope>
    <source>
        <strain evidence="12">ATCC BAA-461 / DSM 12804 / CCUG 43448 / CIP 107267 / Se-1111R</strain>
    </source>
</reference>
<dbReference type="Pfam" id="PF01368">
    <property type="entry name" value="DHH"/>
    <property type="match status" value="1"/>
</dbReference>
<sequence length="695" mass="74229">MAPPAQRNPDGLARTPGQPRPRRPRRGAGQRAMAVRRRAALASPARGARPDRHRARRAAPRGRLGRLARRPGQPRTTSSAAAAGPFGSIARPTGAIDAAGRRPARRPVPATARPPAGLAARTQEKLEYLVVSPRLTVRSTNPDACRTLEAAGIHPLLARLWAARGVTHPDQTRLAWPALLPPAGLTHVDHAARILADAIAQGKRLLIVADYDCDGATACAVGLRALRAFGANVDFLVPNRFETGYGLSPAVVDLACAHHAGKPDLIITVDNGIASVDGVAAANAAGIGVVVTDHHLPGDTLPDALAIVNPNQPGCGFPSKNLAGVGVIFYLMLALRAELRRRGVYPPDGGPRLDALSDLVALGTVADVVKLDANNRLLVTQGLQRMRAGRMQPGLRALFAVAAREPRSACGFDLGFALGPRINAAGRLADMSLGIACLTTDDEAQALDMARQLDQINRERRGIEAEMREQAMAAMDAAGSANGATVCVFDPSWHQGVVGLVASRLKEKYWRPTLAFAPAGDDELRGSGRSIPDVHLRDVLDLVSKRHPGLIRKFGGHAMAAGLTLGRDDFSVFGPAFDAAVRELTGRDRFEPLLETDGSLESGYANADVATLLQQQVWGAGFAPPLFLDEFTVRNQRLVGEKHLKLSLERGHQRFDAIWFGHDQSLPERIQAAYRLEPNVWNGMVSAQLVIEHAG</sequence>
<dbReference type="Pfam" id="PF02272">
    <property type="entry name" value="DHHA1"/>
    <property type="match status" value="1"/>
</dbReference>
<dbReference type="Gene3D" id="3.90.1640.30">
    <property type="match status" value="1"/>
</dbReference>
<evidence type="ECO:0000256" key="6">
    <source>
        <dbReference type="SAM" id="Coils"/>
    </source>
</evidence>
<evidence type="ECO:0000313" key="11">
    <source>
        <dbReference type="EMBL" id="CAP43107.1"/>
    </source>
</evidence>
<dbReference type="Gene3D" id="3.10.310.30">
    <property type="match status" value="1"/>
</dbReference>
<dbReference type="InterPro" id="IPR051673">
    <property type="entry name" value="SSDNA_exonuclease_RecJ"/>
</dbReference>
<protein>
    <recommendedName>
        <fullName evidence="2">Single-stranded-DNA-specific exonuclease RecJ</fullName>
    </recommendedName>
</protein>
<accession>A9IQX3</accession>
<keyword evidence="3" id="KW-0540">Nuclease</keyword>
<evidence type="ECO:0000256" key="4">
    <source>
        <dbReference type="ARBA" id="ARBA00022801"/>
    </source>
</evidence>
<dbReference type="GO" id="GO:0003676">
    <property type="term" value="F:nucleic acid binding"/>
    <property type="evidence" value="ECO:0007669"/>
    <property type="project" value="InterPro"/>
</dbReference>
<comment type="similarity">
    <text evidence="1">Belongs to the RecJ family.</text>
</comment>
<dbReference type="GO" id="GO:0006310">
    <property type="term" value="P:DNA recombination"/>
    <property type="evidence" value="ECO:0007669"/>
    <property type="project" value="InterPro"/>
</dbReference>
<name>A9IQX3_BORPD</name>
<dbReference type="Proteomes" id="UP000001225">
    <property type="component" value="Chromosome"/>
</dbReference>
<dbReference type="PANTHER" id="PTHR30255:SF2">
    <property type="entry name" value="SINGLE-STRANDED-DNA-SPECIFIC EXONUCLEASE RECJ"/>
    <property type="match status" value="1"/>
</dbReference>
<dbReference type="FunFam" id="3.90.1640.30:FF:000001">
    <property type="entry name" value="Single-stranded-DNA-specific exonuclease RecJ"/>
    <property type="match status" value="1"/>
</dbReference>
<keyword evidence="5 11" id="KW-0269">Exonuclease</keyword>
<gene>
    <name evidence="11" type="primary">recJ</name>
    <name evidence="11" type="ordered locus">Bpet2765</name>
</gene>
<evidence type="ECO:0000256" key="3">
    <source>
        <dbReference type="ARBA" id="ARBA00022722"/>
    </source>
</evidence>